<evidence type="ECO:0000313" key="2">
    <source>
        <dbReference type="Proteomes" id="UP000231195"/>
    </source>
</evidence>
<organism evidence="1 2">
    <name type="scientific">candidate division WWE3 bacterium CG_4_9_14_3_um_filter_39_7</name>
    <dbReference type="NCBI Taxonomy" id="1975080"/>
    <lineage>
        <taxon>Bacteria</taxon>
        <taxon>Katanobacteria</taxon>
    </lineage>
</organism>
<feature type="non-terminal residue" evidence="1">
    <location>
        <position position="1"/>
    </location>
</feature>
<dbReference type="Proteomes" id="UP000231195">
    <property type="component" value="Unassembled WGS sequence"/>
</dbReference>
<evidence type="ECO:0000313" key="1">
    <source>
        <dbReference type="EMBL" id="PJA41424.1"/>
    </source>
</evidence>
<protein>
    <submittedName>
        <fullName evidence="1">Uncharacterized protein</fullName>
    </submittedName>
</protein>
<accession>A0A2M7X5I0</accession>
<name>A0A2M7X5I0_UNCKA</name>
<proteinExistence type="predicted"/>
<comment type="caution">
    <text evidence="1">The sequence shown here is derived from an EMBL/GenBank/DDBJ whole genome shotgun (WGS) entry which is preliminary data.</text>
</comment>
<gene>
    <name evidence="1" type="ORF">CO179_00005</name>
</gene>
<dbReference type="AlphaFoldDB" id="A0A2M7X5I0"/>
<sequence>KHGWSPELIAGRWRKKTGLNIQPESIYKWNLCKNTRLIHGVNNSSVFRKFVGDEVKNLLFS</sequence>
<reference evidence="2" key="1">
    <citation type="submission" date="2017-09" db="EMBL/GenBank/DDBJ databases">
        <title>Depth-based differentiation of microbial function through sediment-hosted aquifers and enrichment of novel symbionts in the deep terrestrial subsurface.</title>
        <authorList>
            <person name="Probst A.J."/>
            <person name="Ladd B."/>
            <person name="Jarett J.K."/>
            <person name="Geller-Mcgrath D.E."/>
            <person name="Sieber C.M.K."/>
            <person name="Emerson J.B."/>
            <person name="Anantharaman K."/>
            <person name="Thomas B.C."/>
            <person name="Malmstrom R."/>
            <person name="Stieglmeier M."/>
            <person name="Klingl A."/>
            <person name="Woyke T."/>
            <person name="Ryan C.M."/>
            <person name="Banfield J.F."/>
        </authorList>
    </citation>
    <scope>NUCLEOTIDE SEQUENCE [LARGE SCALE GENOMIC DNA]</scope>
</reference>
<dbReference type="EMBL" id="PFWZ01000001">
    <property type="protein sequence ID" value="PJA41424.1"/>
    <property type="molecule type" value="Genomic_DNA"/>
</dbReference>